<feature type="binding site" evidence="2">
    <location>
        <position position="174"/>
    </location>
    <ligand>
        <name>Mg(2+)</name>
        <dbReference type="ChEBI" id="CHEBI:18420"/>
        <label>1</label>
    </ligand>
</feature>
<comment type="cofactor">
    <cofactor evidence="2">
        <name>Mg(2+)</name>
        <dbReference type="ChEBI" id="CHEBI:18420"/>
    </cofactor>
    <text evidence="2">Binds 2 magnesium ions per subunit.</text>
</comment>
<reference evidence="3" key="1">
    <citation type="submission" date="2025-08" db="UniProtKB">
        <authorList>
            <consortium name="Ensembl"/>
        </authorList>
    </citation>
    <scope>IDENTIFICATION</scope>
</reference>
<evidence type="ECO:0008006" key="5">
    <source>
        <dbReference type="Google" id="ProtNLM"/>
    </source>
</evidence>
<dbReference type="Proteomes" id="UP000261380">
    <property type="component" value="Unplaced"/>
</dbReference>
<sequence>YNPEGTGCGAAMRSMCIGLKYPKPDQLLSLVAVAVETGRMTHPHPTGFLGAVASALFASYAVQRRPMTTWGLGLINEACPVARTIIQETIKSVFNFTFYLCERGLSNGVGPLLWPPSYGPAERDEAYKSFSLSGWAGRSGHDAPMIALDALLGAGSDWEELMNRAAFHGGDSDSTAVIAACCWGLLYGTNGVPEGNYSNLEYRDRLERCAEQLYALSH</sequence>
<protein>
    <recommendedName>
        <fullName evidence="5">ADP-ribosylarginine hydrolase</fullName>
    </recommendedName>
</protein>
<dbReference type="Pfam" id="PF03747">
    <property type="entry name" value="ADP_ribosyl_GH"/>
    <property type="match status" value="1"/>
</dbReference>
<keyword evidence="4" id="KW-1185">Reference proteome</keyword>
<reference evidence="3" key="2">
    <citation type="submission" date="2025-09" db="UniProtKB">
        <authorList>
            <consortium name="Ensembl"/>
        </authorList>
    </citation>
    <scope>IDENTIFICATION</scope>
</reference>
<dbReference type="PANTHER" id="PTHR16222">
    <property type="entry name" value="ADP-RIBOSYLGLYCOHYDROLASE"/>
    <property type="match status" value="1"/>
</dbReference>
<dbReference type="PANTHER" id="PTHR16222:SF39">
    <property type="entry name" value="ADP-RIBOSYLARGININE HYDROLASE-RELATED"/>
    <property type="match status" value="1"/>
</dbReference>
<comment type="similarity">
    <text evidence="1">Belongs to the ADP-ribosylglycohydrolase family.</text>
</comment>
<dbReference type="SUPFAM" id="SSF101478">
    <property type="entry name" value="ADP-ribosylglycohydrolase"/>
    <property type="match status" value="1"/>
</dbReference>
<dbReference type="InterPro" id="IPR005502">
    <property type="entry name" value="Ribosyl_crysJ1"/>
</dbReference>
<keyword evidence="2" id="KW-0460">Magnesium</keyword>
<dbReference type="Gene3D" id="1.10.4080.10">
    <property type="entry name" value="ADP-ribosylation/Crystallin J1"/>
    <property type="match status" value="1"/>
</dbReference>
<dbReference type="GO" id="GO:0046872">
    <property type="term" value="F:metal ion binding"/>
    <property type="evidence" value="ECO:0007669"/>
    <property type="project" value="UniProtKB-KW"/>
</dbReference>
<name>A0A3B5KTR6_9TELE</name>
<dbReference type="GeneTree" id="ENSGT00940000174866"/>
<dbReference type="InterPro" id="IPR050792">
    <property type="entry name" value="ADP-ribosylglycohydrolase"/>
</dbReference>
<dbReference type="AlphaFoldDB" id="A0A3B5KTR6"/>
<accession>A0A3B5KTR6</accession>
<evidence type="ECO:0000256" key="1">
    <source>
        <dbReference type="ARBA" id="ARBA00010702"/>
    </source>
</evidence>
<feature type="binding site" evidence="2">
    <location>
        <position position="173"/>
    </location>
    <ligand>
        <name>Mg(2+)</name>
        <dbReference type="ChEBI" id="CHEBI:18420"/>
        <label>1</label>
    </ligand>
</feature>
<dbReference type="InterPro" id="IPR036705">
    <property type="entry name" value="Ribosyl_crysJ1_sf"/>
</dbReference>
<dbReference type="Ensembl" id="ENSXCOT00000001920.1">
    <property type="protein sequence ID" value="ENSXCOP00000001892.1"/>
    <property type="gene ID" value="ENSXCOG00000001150.1"/>
</dbReference>
<feature type="binding site" evidence="2">
    <location>
        <position position="171"/>
    </location>
    <ligand>
        <name>Mg(2+)</name>
        <dbReference type="ChEBI" id="CHEBI:18420"/>
        <label>1</label>
    </ligand>
</feature>
<evidence type="ECO:0000256" key="2">
    <source>
        <dbReference type="PIRSR" id="PIRSR605502-1"/>
    </source>
</evidence>
<evidence type="ECO:0000313" key="4">
    <source>
        <dbReference type="Proteomes" id="UP000261380"/>
    </source>
</evidence>
<organism evidence="3 4">
    <name type="scientific">Xiphophorus couchianus</name>
    <name type="common">Monterrey platyfish</name>
    <dbReference type="NCBI Taxonomy" id="32473"/>
    <lineage>
        <taxon>Eukaryota</taxon>
        <taxon>Metazoa</taxon>
        <taxon>Chordata</taxon>
        <taxon>Craniata</taxon>
        <taxon>Vertebrata</taxon>
        <taxon>Euteleostomi</taxon>
        <taxon>Actinopterygii</taxon>
        <taxon>Neopterygii</taxon>
        <taxon>Teleostei</taxon>
        <taxon>Neoteleostei</taxon>
        <taxon>Acanthomorphata</taxon>
        <taxon>Ovalentaria</taxon>
        <taxon>Atherinomorphae</taxon>
        <taxon>Cyprinodontiformes</taxon>
        <taxon>Poeciliidae</taxon>
        <taxon>Poeciliinae</taxon>
        <taxon>Xiphophorus</taxon>
    </lineage>
</organism>
<proteinExistence type="inferred from homology"/>
<evidence type="ECO:0000313" key="3">
    <source>
        <dbReference type="Ensembl" id="ENSXCOP00000001892.1"/>
    </source>
</evidence>
<keyword evidence="2" id="KW-0479">Metal-binding</keyword>